<evidence type="ECO:0000256" key="6">
    <source>
        <dbReference type="ARBA" id="ARBA00038256"/>
    </source>
</evidence>
<reference evidence="8" key="1">
    <citation type="submission" date="2021-04" db="EMBL/GenBank/DDBJ databases">
        <authorList>
            <consortium name="Wellcome Sanger Institute Data Sharing"/>
        </authorList>
    </citation>
    <scope>NUCLEOTIDE SEQUENCE [LARGE SCALE GENOMIC DNA]</scope>
</reference>
<accession>A0A671XHD4</accession>
<feature type="region of interest" description="Disordered" evidence="7">
    <location>
        <begin position="1"/>
        <end position="53"/>
    </location>
</feature>
<dbReference type="Proteomes" id="UP000472265">
    <property type="component" value="Chromosome 16"/>
</dbReference>
<comment type="subcellular location">
    <subcellularLocation>
        <location evidence="1">Nucleus</location>
    </subcellularLocation>
</comment>
<dbReference type="GeneTree" id="ENSGT00940000164711"/>
<gene>
    <name evidence="8" type="primary">brms1la</name>
</gene>
<dbReference type="FunFam" id="1.20.5.1500:FF:000002">
    <property type="entry name" value="breast cancer metastasis-suppressor 1-like protein-A"/>
    <property type="match status" value="1"/>
</dbReference>
<keyword evidence="4" id="KW-0804">Transcription</keyword>
<dbReference type="GO" id="GO:0005654">
    <property type="term" value="C:nucleoplasm"/>
    <property type="evidence" value="ECO:0007669"/>
    <property type="project" value="UniProtKB-ARBA"/>
</dbReference>
<evidence type="ECO:0000256" key="7">
    <source>
        <dbReference type="SAM" id="MobiDB-lite"/>
    </source>
</evidence>
<reference evidence="8" key="2">
    <citation type="submission" date="2025-08" db="UniProtKB">
        <authorList>
            <consortium name="Ensembl"/>
        </authorList>
    </citation>
    <scope>IDENTIFICATION</scope>
</reference>
<protein>
    <recommendedName>
        <fullName evidence="10">BRMS1 like transcriptional repressor b</fullName>
    </recommendedName>
</protein>
<dbReference type="OMA" id="VECMDEM"/>
<evidence type="ECO:0000256" key="5">
    <source>
        <dbReference type="ARBA" id="ARBA00023242"/>
    </source>
</evidence>
<name>A0A671XHD4_SPAAU</name>
<evidence type="ECO:0000256" key="3">
    <source>
        <dbReference type="ARBA" id="ARBA00023015"/>
    </source>
</evidence>
<dbReference type="GO" id="GO:0010468">
    <property type="term" value="P:regulation of gene expression"/>
    <property type="evidence" value="ECO:0007669"/>
    <property type="project" value="UniProtKB-ARBA"/>
</dbReference>
<evidence type="ECO:0000313" key="9">
    <source>
        <dbReference type="Proteomes" id="UP000472265"/>
    </source>
</evidence>
<reference evidence="8" key="3">
    <citation type="submission" date="2025-09" db="UniProtKB">
        <authorList>
            <consortium name="Ensembl"/>
        </authorList>
    </citation>
    <scope>IDENTIFICATION</scope>
</reference>
<evidence type="ECO:0008006" key="10">
    <source>
        <dbReference type="Google" id="ProtNLM"/>
    </source>
</evidence>
<dbReference type="SMART" id="SM01401">
    <property type="entry name" value="Sds3"/>
    <property type="match status" value="1"/>
</dbReference>
<feature type="compositionally biased region" description="Basic and acidic residues" evidence="7">
    <location>
        <begin position="241"/>
        <end position="251"/>
    </location>
</feature>
<comment type="similarity">
    <text evidence="6">Belongs to the BRMS1 family.</text>
</comment>
<dbReference type="Gene3D" id="1.20.5.1500">
    <property type="match status" value="1"/>
</dbReference>
<keyword evidence="5" id="KW-0539">Nucleus</keyword>
<feature type="compositionally biased region" description="Acidic residues" evidence="7">
    <location>
        <begin position="14"/>
        <end position="52"/>
    </location>
</feature>
<keyword evidence="3" id="KW-0805">Transcription regulation</keyword>
<dbReference type="PANTHER" id="PTHR21964">
    <property type="entry name" value="BREAST CANCER METASTASIS-SUPPRESSOR 1"/>
    <property type="match status" value="1"/>
</dbReference>
<dbReference type="Pfam" id="PF08598">
    <property type="entry name" value="Sds3"/>
    <property type="match status" value="1"/>
</dbReference>
<keyword evidence="2" id="KW-0678">Repressor</keyword>
<evidence type="ECO:0000256" key="2">
    <source>
        <dbReference type="ARBA" id="ARBA00022491"/>
    </source>
</evidence>
<proteinExistence type="inferred from homology"/>
<dbReference type="Ensembl" id="ENSSAUT00010050741.1">
    <property type="protein sequence ID" value="ENSSAUP00010048235.1"/>
    <property type="gene ID" value="ENSSAUG00010020060.1"/>
</dbReference>
<dbReference type="InterPro" id="IPR013907">
    <property type="entry name" value="Sds3"/>
</dbReference>
<feature type="region of interest" description="Disordered" evidence="7">
    <location>
        <begin position="218"/>
        <end position="251"/>
    </location>
</feature>
<organism evidence="8 9">
    <name type="scientific">Sparus aurata</name>
    <name type="common">Gilthead sea bream</name>
    <dbReference type="NCBI Taxonomy" id="8175"/>
    <lineage>
        <taxon>Eukaryota</taxon>
        <taxon>Metazoa</taxon>
        <taxon>Chordata</taxon>
        <taxon>Craniata</taxon>
        <taxon>Vertebrata</taxon>
        <taxon>Euteleostomi</taxon>
        <taxon>Actinopterygii</taxon>
        <taxon>Neopterygii</taxon>
        <taxon>Teleostei</taxon>
        <taxon>Neoteleostei</taxon>
        <taxon>Acanthomorphata</taxon>
        <taxon>Eupercaria</taxon>
        <taxon>Spariformes</taxon>
        <taxon>Sparidae</taxon>
        <taxon>Sparus</taxon>
    </lineage>
</organism>
<evidence type="ECO:0000256" key="1">
    <source>
        <dbReference type="ARBA" id="ARBA00004123"/>
    </source>
</evidence>
<feature type="compositionally biased region" description="Basic and acidic residues" evidence="7">
    <location>
        <begin position="1"/>
        <end position="13"/>
    </location>
</feature>
<dbReference type="AlphaFoldDB" id="A0A671XHD4"/>
<evidence type="ECO:0000313" key="8">
    <source>
        <dbReference type="Ensembl" id="ENSSAUP00010048235.1"/>
    </source>
</evidence>
<keyword evidence="9" id="KW-1185">Reference proteome</keyword>
<sequence>MPVHRDREKKDTTAEDMELEEQEQEASSSEEEDSDTSSVSEDGDSSEMDEEDCERRRIECLDEMCNLEKQFTDLKDQLYRERLSQVNSKLTEVEAGRAAEYLEPLAVLLENMQVRTKVAGIYRELCLESVKNKYECETQAASQHWESEKLLLFDTVQSELEEKIRRLEEDRHSIDITSGSAHRTQSLQRATSFECVCFSVSLLSELWNDEVTGRKKRQDAVATLGPHRGKSDSDSSAFPFRQDRNRPILNC</sequence>
<evidence type="ECO:0000256" key="4">
    <source>
        <dbReference type="ARBA" id="ARBA00023163"/>
    </source>
</evidence>